<evidence type="ECO:0000259" key="1">
    <source>
        <dbReference type="Pfam" id="PF01494"/>
    </source>
</evidence>
<sequence>MTSPTALISGAGVAGPTLAFWLARAGWRVTLVERAAAERSSGNPVDVRGPAFTVAAKMGLTSRLRDRATHATAMRVIDGNGRRIARIPMPAAKGQEVEIGRSDLASVLLDATRDDVELLLDDTITTLTQDPAGVDVTFAHAQPRRLDVVIGADGLHSTTRRLAFGPEFAFVEKLGLHVATMRLGGPAEDPDEVLLYNTPGRLVSIHPARGEAIAAFIFRTPTSADSSKQLVIDAYAGAGWRVPELLERLKESDDVWSDAVSRVRLPSWSNGRITLLGDAASCVSLFGDGSTLAMAGAHTLAEALTELPPQAAFQRYESRHRTLVTPKQRTLRRTSALLVPATRTGLAARNTVARCLTRFHATA</sequence>
<dbReference type="EMBL" id="QLMJ01000019">
    <property type="protein sequence ID" value="RAK28865.1"/>
    <property type="molecule type" value="Genomic_DNA"/>
</dbReference>
<reference evidence="2 3" key="1">
    <citation type="submission" date="2018-06" db="EMBL/GenBank/DDBJ databases">
        <title>Genomic Encyclopedia of Type Strains, Phase III (KMG-III): the genomes of soil and plant-associated and newly described type strains.</title>
        <authorList>
            <person name="Whitman W."/>
        </authorList>
    </citation>
    <scope>NUCLEOTIDE SEQUENCE [LARGE SCALE GENOMIC DNA]</scope>
    <source>
        <strain evidence="2 3">CGMCC 4.7090</strain>
    </source>
</reference>
<comment type="caution">
    <text evidence="2">The sequence shown here is derived from an EMBL/GenBank/DDBJ whole genome shotgun (WGS) entry which is preliminary data.</text>
</comment>
<dbReference type="Pfam" id="PF01494">
    <property type="entry name" value="FAD_binding_3"/>
    <property type="match status" value="1"/>
</dbReference>
<evidence type="ECO:0000313" key="3">
    <source>
        <dbReference type="Proteomes" id="UP000249341"/>
    </source>
</evidence>
<dbReference type="AlphaFoldDB" id="A0A327Z7A1"/>
<dbReference type="InterPro" id="IPR051704">
    <property type="entry name" value="FAD_aromatic-hydroxylase"/>
</dbReference>
<dbReference type="SUPFAM" id="SSF51905">
    <property type="entry name" value="FAD/NAD(P)-binding domain"/>
    <property type="match status" value="1"/>
</dbReference>
<dbReference type="Gene3D" id="3.50.50.60">
    <property type="entry name" value="FAD/NAD(P)-binding domain"/>
    <property type="match status" value="1"/>
</dbReference>
<dbReference type="Proteomes" id="UP000249341">
    <property type="component" value="Unassembled WGS sequence"/>
</dbReference>
<gene>
    <name evidence="2" type="ORF">B0I29_119203</name>
</gene>
<feature type="domain" description="FAD-binding" evidence="1">
    <location>
        <begin position="6"/>
        <end position="307"/>
    </location>
</feature>
<dbReference type="InterPro" id="IPR036188">
    <property type="entry name" value="FAD/NAD-bd_sf"/>
</dbReference>
<dbReference type="GO" id="GO:0071949">
    <property type="term" value="F:FAD binding"/>
    <property type="evidence" value="ECO:0007669"/>
    <property type="project" value="InterPro"/>
</dbReference>
<dbReference type="OrthoDB" id="3356051at2"/>
<dbReference type="PANTHER" id="PTHR46865">
    <property type="entry name" value="OXIDOREDUCTASE-RELATED"/>
    <property type="match status" value="1"/>
</dbReference>
<evidence type="ECO:0000313" key="2">
    <source>
        <dbReference type="EMBL" id="RAK28865.1"/>
    </source>
</evidence>
<accession>A0A327Z7A1</accession>
<name>A0A327Z7A1_9ACTN</name>
<organism evidence="2 3">
    <name type="scientific">Actinoplanes lutulentus</name>
    <dbReference type="NCBI Taxonomy" id="1287878"/>
    <lineage>
        <taxon>Bacteria</taxon>
        <taxon>Bacillati</taxon>
        <taxon>Actinomycetota</taxon>
        <taxon>Actinomycetes</taxon>
        <taxon>Micromonosporales</taxon>
        <taxon>Micromonosporaceae</taxon>
        <taxon>Actinoplanes</taxon>
    </lineage>
</organism>
<dbReference type="PRINTS" id="PR00420">
    <property type="entry name" value="RNGMNOXGNASE"/>
</dbReference>
<protein>
    <submittedName>
        <fullName evidence="2">2-polyprenyl-6-methoxyphenol hydroxylase-like FAD-dependent oxidoreductase</fullName>
    </submittedName>
</protein>
<dbReference type="RefSeq" id="WP_111653301.1">
    <property type="nucleotide sequence ID" value="NZ_JACHWI010000001.1"/>
</dbReference>
<keyword evidence="3" id="KW-1185">Reference proteome</keyword>
<dbReference type="PANTHER" id="PTHR46865:SF2">
    <property type="entry name" value="MONOOXYGENASE"/>
    <property type="match status" value="1"/>
</dbReference>
<dbReference type="InterPro" id="IPR002938">
    <property type="entry name" value="FAD-bd"/>
</dbReference>
<proteinExistence type="predicted"/>
<dbReference type="Gene3D" id="3.30.9.10">
    <property type="entry name" value="D-Amino Acid Oxidase, subunit A, domain 2"/>
    <property type="match status" value="1"/>
</dbReference>